<sequence length="497" mass="54968">MSVLTGKELRIVGFLCNWCSYGGADTAGTARAVQPTDLRIIRVPCSGRVNPLFVLKALMNGADGVLVSGCHPRDCHYSSGNFYARRRLEMLKDFLPIVGIDPERFEYTWVSASEGQRWKEVVTNFTDRIHKLGPAPRWADVTPRYDLPFNNPENLLEPIRPLGCGENPSLAELKQAIKDALAASPEAGAEGRKLEGVLGWKRGFDAVHAEPVFMQTPEEVDELIWGPFNVHNLANFLPQYKGRKIGVVVKGCDSKGVIELLAEDLIKREDVVIFGMGCNGTVSEARIRAKLPENAVIEAVRGQGATLVVTASGQDYEMPMADIAQDKCRQCNKPNALISDVFAGRPVAEPPAPTDGRSGALRFLDGLSLEERMSFWKGQMERCIRCYACRSACPMCVCRDHCVSDSRDPEWLTQDDDVLQKMFFQLIHAQHLAGRCTGCGECQRACPMGIPVFALKQQFGRMIKNVFGYAAGMDPTATPPLLTYQVEEPNIKERELS</sequence>
<comment type="caution">
    <text evidence="6">The sequence shown here is derived from an EMBL/GenBank/DDBJ whole genome shotgun (WGS) entry which is preliminary data.</text>
</comment>
<name>A0A9D2HE62_9BACT</name>
<keyword evidence="1" id="KW-0479">Metal-binding</keyword>
<reference evidence="6" key="1">
    <citation type="journal article" date="2021" name="PeerJ">
        <title>Extensive microbial diversity within the chicken gut microbiome revealed by metagenomics and culture.</title>
        <authorList>
            <person name="Gilroy R."/>
            <person name="Ravi A."/>
            <person name="Getino M."/>
            <person name="Pursley I."/>
            <person name="Horton D.L."/>
            <person name="Alikhan N.F."/>
            <person name="Baker D."/>
            <person name="Gharbi K."/>
            <person name="Hall N."/>
            <person name="Watson M."/>
            <person name="Adriaenssens E.M."/>
            <person name="Foster-Nyarko E."/>
            <person name="Jarju S."/>
            <person name="Secka A."/>
            <person name="Antonio M."/>
            <person name="Oren A."/>
            <person name="Chaudhuri R.R."/>
            <person name="La Ragione R."/>
            <person name="Hildebrand F."/>
            <person name="Pallen M.J."/>
        </authorList>
    </citation>
    <scope>NUCLEOTIDE SEQUENCE</scope>
    <source>
        <strain evidence="6">CHK186-16707</strain>
    </source>
</reference>
<dbReference type="PROSITE" id="PS00198">
    <property type="entry name" value="4FE4S_FER_1"/>
    <property type="match status" value="1"/>
</dbReference>
<evidence type="ECO:0000256" key="3">
    <source>
        <dbReference type="ARBA" id="ARBA00023004"/>
    </source>
</evidence>
<dbReference type="InterPro" id="IPR017896">
    <property type="entry name" value="4Fe4S_Fe-S-bd"/>
</dbReference>
<dbReference type="InterPro" id="IPR017900">
    <property type="entry name" value="4Fe4S_Fe_S_CS"/>
</dbReference>
<evidence type="ECO:0000256" key="1">
    <source>
        <dbReference type="ARBA" id="ARBA00022723"/>
    </source>
</evidence>
<gene>
    <name evidence="6" type="ORF">H9962_10320</name>
</gene>
<dbReference type="GO" id="GO:0046872">
    <property type="term" value="F:metal ion binding"/>
    <property type="evidence" value="ECO:0007669"/>
    <property type="project" value="UniProtKB-KW"/>
</dbReference>
<dbReference type="AlphaFoldDB" id="A0A9D2HE62"/>
<organism evidence="6 7">
    <name type="scientific">Candidatus Mailhella merdigallinarum</name>
    <dbReference type="NCBI Taxonomy" id="2838658"/>
    <lineage>
        <taxon>Bacteria</taxon>
        <taxon>Pseudomonadati</taxon>
        <taxon>Thermodesulfobacteriota</taxon>
        <taxon>Desulfovibrionia</taxon>
        <taxon>Desulfovibrionales</taxon>
        <taxon>Desulfovibrionaceae</taxon>
        <taxon>Mailhella</taxon>
    </lineage>
</organism>
<dbReference type="GO" id="GO:0016491">
    <property type="term" value="F:oxidoreductase activity"/>
    <property type="evidence" value="ECO:0007669"/>
    <property type="project" value="UniProtKB-KW"/>
</dbReference>
<keyword evidence="2" id="KW-0560">Oxidoreductase</keyword>
<keyword evidence="4" id="KW-0411">Iron-sulfur</keyword>
<evidence type="ECO:0000256" key="2">
    <source>
        <dbReference type="ARBA" id="ARBA00023002"/>
    </source>
</evidence>
<dbReference type="GO" id="GO:0051536">
    <property type="term" value="F:iron-sulfur cluster binding"/>
    <property type="evidence" value="ECO:0007669"/>
    <property type="project" value="UniProtKB-KW"/>
</dbReference>
<dbReference type="InterPro" id="IPR003813">
    <property type="entry name" value="MvhD/FlpD"/>
</dbReference>
<reference evidence="6" key="2">
    <citation type="submission" date="2021-04" db="EMBL/GenBank/DDBJ databases">
        <authorList>
            <person name="Gilroy R."/>
        </authorList>
    </citation>
    <scope>NUCLEOTIDE SEQUENCE</scope>
    <source>
        <strain evidence="6">CHK186-16707</strain>
    </source>
</reference>
<dbReference type="Proteomes" id="UP000824225">
    <property type="component" value="Unassembled WGS sequence"/>
</dbReference>
<accession>A0A9D2HE62</accession>
<keyword evidence="3" id="KW-0408">Iron</keyword>
<protein>
    <submittedName>
        <fullName evidence="6">Hydrogenase iron-sulfur subunit</fullName>
    </submittedName>
</protein>
<dbReference type="SUPFAM" id="SSF46548">
    <property type="entry name" value="alpha-helical ferredoxin"/>
    <property type="match status" value="1"/>
</dbReference>
<evidence type="ECO:0000313" key="7">
    <source>
        <dbReference type="Proteomes" id="UP000824225"/>
    </source>
</evidence>
<dbReference type="InterPro" id="IPR009051">
    <property type="entry name" value="Helical_ferredxn"/>
</dbReference>
<dbReference type="PROSITE" id="PS51379">
    <property type="entry name" value="4FE4S_FER_2"/>
    <property type="match status" value="1"/>
</dbReference>
<dbReference type="Gene3D" id="1.10.1060.10">
    <property type="entry name" value="Alpha-helical ferredoxin"/>
    <property type="match status" value="1"/>
</dbReference>
<dbReference type="EMBL" id="DXAN01000032">
    <property type="protein sequence ID" value="HJA09562.1"/>
    <property type="molecule type" value="Genomic_DNA"/>
</dbReference>
<dbReference type="Pfam" id="PF13183">
    <property type="entry name" value="Fer4_8"/>
    <property type="match status" value="1"/>
</dbReference>
<evidence type="ECO:0000313" key="6">
    <source>
        <dbReference type="EMBL" id="HJA09562.1"/>
    </source>
</evidence>
<proteinExistence type="predicted"/>
<feature type="domain" description="4Fe-4S ferredoxin-type" evidence="5">
    <location>
        <begin position="427"/>
        <end position="456"/>
    </location>
</feature>
<dbReference type="Pfam" id="PF02662">
    <property type="entry name" value="FlpD"/>
    <property type="match status" value="1"/>
</dbReference>
<evidence type="ECO:0000256" key="4">
    <source>
        <dbReference type="ARBA" id="ARBA00023014"/>
    </source>
</evidence>
<evidence type="ECO:0000259" key="5">
    <source>
        <dbReference type="PROSITE" id="PS51379"/>
    </source>
</evidence>